<dbReference type="AlphaFoldDB" id="A0A0A9G548"/>
<protein>
    <submittedName>
        <fullName evidence="1">Uncharacterized protein</fullName>
    </submittedName>
</protein>
<organism evidence="1">
    <name type="scientific">Arundo donax</name>
    <name type="common">Giant reed</name>
    <name type="synonym">Donax arundinaceus</name>
    <dbReference type="NCBI Taxonomy" id="35708"/>
    <lineage>
        <taxon>Eukaryota</taxon>
        <taxon>Viridiplantae</taxon>
        <taxon>Streptophyta</taxon>
        <taxon>Embryophyta</taxon>
        <taxon>Tracheophyta</taxon>
        <taxon>Spermatophyta</taxon>
        <taxon>Magnoliopsida</taxon>
        <taxon>Liliopsida</taxon>
        <taxon>Poales</taxon>
        <taxon>Poaceae</taxon>
        <taxon>PACMAD clade</taxon>
        <taxon>Arundinoideae</taxon>
        <taxon>Arundineae</taxon>
        <taxon>Arundo</taxon>
    </lineage>
</organism>
<dbReference type="EMBL" id="GBRH01180250">
    <property type="protein sequence ID" value="JAE17646.1"/>
    <property type="molecule type" value="Transcribed_RNA"/>
</dbReference>
<evidence type="ECO:0000313" key="1">
    <source>
        <dbReference type="EMBL" id="JAE17646.1"/>
    </source>
</evidence>
<sequence>MSCEIRGSPEILFAREVARQSYHQASFFLIMFVLALT</sequence>
<accession>A0A0A9G548</accession>
<proteinExistence type="predicted"/>
<reference evidence="1" key="1">
    <citation type="submission" date="2014-09" db="EMBL/GenBank/DDBJ databases">
        <authorList>
            <person name="Magalhaes I.L.F."/>
            <person name="Oliveira U."/>
            <person name="Santos F.R."/>
            <person name="Vidigal T.H.D.A."/>
            <person name="Brescovit A.D."/>
            <person name="Santos A.J."/>
        </authorList>
    </citation>
    <scope>NUCLEOTIDE SEQUENCE</scope>
    <source>
        <tissue evidence="1">Shoot tissue taken approximately 20 cm above the soil surface</tissue>
    </source>
</reference>
<name>A0A0A9G548_ARUDO</name>
<reference evidence="1" key="2">
    <citation type="journal article" date="2015" name="Data Brief">
        <title>Shoot transcriptome of the giant reed, Arundo donax.</title>
        <authorList>
            <person name="Barrero R.A."/>
            <person name="Guerrero F.D."/>
            <person name="Moolhuijzen P."/>
            <person name="Goolsby J.A."/>
            <person name="Tidwell J."/>
            <person name="Bellgard S.E."/>
            <person name="Bellgard M.I."/>
        </authorList>
    </citation>
    <scope>NUCLEOTIDE SEQUENCE</scope>
    <source>
        <tissue evidence="1">Shoot tissue taken approximately 20 cm above the soil surface</tissue>
    </source>
</reference>